<dbReference type="InterPro" id="IPR036390">
    <property type="entry name" value="WH_DNA-bd_sf"/>
</dbReference>
<evidence type="ECO:0000256" key="4">
    <source>
        <dbReference type="ARBA" id="ARBA00023163"/>
    </source>
</evidence>
<comment type="similarity">
    <text evidence="5">Belongs to the SarZ family.</text>
</comment>
<sequence length="155" mass="18042">MKDKFALLYLENQLCFPLYAASRLTTKIYTPYLDKMGITYPQYLVLMVLWQYDEQSVNTIGKRLYLESNTLTPLLKRLEQKELIQRNRSKKDERTVLISLTKKGKNLKEEALSIPESIIESFQGETVTQEEIETFQNTLSKLVDLLNKKTGGKIE</sequence>
<keyword evidence="4" id="KW-0804">Transcription</keyword>
<dbReference type="EMBL" id="BMEC01000003">
    <property type="protein sequence ID" value="GGC28081.1"/>
    <property type="molecule type" value="Genomic_DNA"/>
</dbReference>
<dbReference type="SUPFAM" id="SSF46785">
    <property type="entry name" value="Winged helix' DNA-binding domain"/>
    <property type="match status" value="1"/>
</dbReference>
<dbReference type="InterPro" id="IPR036388">
    <property type="entry name" value="WH-like_DNA-bd_sf"/>
</dbReference>
<dbReference type="InterPro" id="IPR055166">
    <property type="entry name" value="Transc_reg_Sar_Rot_HTH"/>
</dbReference>
<dbReference type="PANTHER" id="PTHR42756:SF1">
    <property type="entry name" value="TRANSCRIPTIONAL REPRESSOR OF EMRAB OPERON"/>
    <property type="match status" value="1"/>
</dbReference>
<evidence type="ECO:0000256" key="5">
    <source>
        <dbReference type="ARBA" id="ARBA00046337"/>
    </source>
</evidence>
<evidence type="ECO:0000313" key="9">
    <source>
        <dbReference type="EMBL" id="GGC28081.1"/>
    </source>
</evidence>
<dbReference type="Gene3D" id="1.10.10.10">
    <property type="entry name" value="Winged helix-like DNA-binding domain superfamily/Winged helix DNA-binding domain"/>
    <property type="match status" value="1"/>
</dbReference>
<evidence type="ECO:0000256" key="6">
    <source>
        <dbReference type="ARBA" id="ARBA00047188"/>
    </source>
</evidence>
<dbReference type="PANTHER" id="PTHR42756">
    <property type="entry name" value="TRANSCRIPTIONAL REGULATOR, MARR"/>
    <property type="match status" value="1"/>
</dbReference>
<dbReference type="InterPro" id="IPR000835">
    <property type="entry name" value="HTH_MarR-typ"/>
</dbReference>
<keyword evidence="2" id="KW-0805">Transcription regulation</keyword>
<dbReference type="PROSITE" id="PS50995">
    <property type="entry name" value="HTH_MARR_2"/>
    <property type="match status" value="1"/>
</dbReference>
<gene>
    <name evidence="9" type="ORF">GCM10011506_11840</name>
</gene>
<dbReference type="Proteomes" id="UP000636010">
    <property type="component" value="Unassembled WGS sequence"/>
</dbReference>
<evidence type="ECO:0000256" key="1">
    <source>
        <dbReference type="ARBA" id="ARBA00004496"/>
    </source>
</evidence>
<evidence type="ECO:0000259" key="8">
    <source>
        <dbReference type="PROSITE" id="PS50995"/>
    </source>
</evidence>
<accession>A0ABQ1LTF8</accession>
<proteinExistence type="inferred from homology"/>
<evidence type="ECO:0000256" key="7">
    <source>
        <dbReference type="ARBA" id="ARBA00047207"/>
    </source>
</evidence>
<feature type="domain" description="HTH marR-type" evidence="8">
    <location>
        <begin position="11"/>
        <end position="144"/>
    </location>
</feature>
<dbReference type="Pfam" id="PF22381">
    <property type="entry name" value="Staph_reg_Sar_Rot"/>
    <property type="match status" value="1"/>
</dbReference>
<keyword evidence="10" id="KW-1185">Reference proteome</keyword>
<evidence type="ECO:0000313" key="10">
    <source>
        <dbReference type="Proteomes" id="UP000636010"/>
    </source>
</evidence>
<evidence type="ECO:0000256" key="3">
    <source>
        <dbReference type="ARBA" id="ARBA00023125"/>
    </source>
</evidence>
<protein>
    <recommendedName>
        <fullName evidence="6">HTH-type transcriptional regulator SarZ</fullName>
    </recommendedName>
    <alternativeName>
        <fullName evidence="7">Staphylococcal accessory regulator Z</fullName>
    </alternativeName>
</protein>
<dbReference type="PRINTS" id="PR00598">
    <property type="entry name" value="HTHMARR"/>
</dbReference>
<dbReference type="RefSeq" id="WP_188461237.1">
    <property type="nucleotide sequence ID" value="NZ_BAABHU010000003.1"/>
</dbReference>
<name>A0ABQ1LTF8_9BACT</name>
<evidence type="ECO:0000256" key="2">
    <source>
        <dbReference type="ARBA" id="ARBA00023015"/>
    </source>
</evidence>
<dbReference type="SMART" id="SM00347">
    <property type="entry name" value="HTH_MARR"/>
    <property type="match status" value="1"/>
</dbReference>
<keyword evidence="3" id="KW-0238">DNA-binding</keyword>
<reference evidence="10" key="1">
    <citation type="journal article" date="2019" name="Int. J. Syst. Evol. Microbiol.">
        <title>The Global Catalogue of Microorganisms (GCM) 10K type strain sequencing project: providing services to taxonomists for standard genome sequencing and annotation.</title>
        <authorList>
            <consortium name="The Broad Institute Genomics Platform"/>
            <consortium name="The Broad Institute Genome Sequencing Center for Infectious Disease"/>
            <person name="Wu L."/>
            <person name="Ma J."/>
        </authorList>
    </citation>
    <scope>NUCLEOTIDE SEQUENCE [LARGE SCALE GENOMIC DNA]</scope>
    <source>
        <strain evidence="10">CGMCC 1.10832</strain>
    </source>
</reference>
<comment type="subcellular location">
    <subcellularLocation>
        <location evidence="1">Cytoplasm</location>
    </subcellularLocation>
</comment>
<organism evidence="9 10">
    <name type="scientific">Marivirga lumbricoides</name>
    <dbReference type="NCBI Taxonomy" id="1046115"/>
    <lineage>
        <taxon>Bacteria</taxon>
        <taxon>Pseudomonadati</taxon>
        <taxon>Bacteroidota</taxon>
        <taxon>Cytophagia</taxon>
        <taxon>Cytophagales</taxon>
        <taxon>Marivirgaceae</taxon>
        <taxon>Marivirga</taxon>
    </lineage>
</organism>
<comment type="caution">
    <text evidence="9">The sequence shown here is derived from an EMBL/GenBank/DDBJ whole genome shotgun (WGS) entry which is preliminary data.</text>
</comment>